<proteinExistence type="predicted"/>
<accession>A0A9N9UWK4</accession>
<feature type="transmembrane region" description="Helical" evidence="1">
    <location>
        <begin position="41"/>
        <end position="72"/>
    </location>
</feature>
<keyword evidence="1" id="KW-0472">Membrane</keyword>
<name>A0A9N9UWK4_9HYPO</name>
<dbReference type="EMBL" id="CABFNO020001560">
    <property type="protein sequence ID" value="CAH0001720.1"/>
    <property type="molecule type" value="Genomic_DNA"/>
</dbReference>
<organism evidence="2 3">
    <name type="scientific">Clonostachys byssicola</name>
    <dbReference type="NCBI Taxonomy" id="160290"/>
    <lineage>
        <taxon>Eukaryota</taxon>
        <taxon>Fungi</taxon>
        <taxon>Dikarya</taxon>
        <taxon>Ascomycota</taxon>
        <taxon>Pezizomycotina</taxon>
        <taxon>Sordariomycetes</taxon>
        <taxon>Hypocreomycetidae</taxon>
        <taxon>Hypocreales</taxon>
        <taxon>Bionectriaceae</taxon>
        <taxon>Clonostachys</taxon>
    </lineage>
</organism>
<evidence type="ECO:0000256" key="1">
    <source>
        <dbReference type="SAM" id="Phobius"/>
    </source>
</evidence>
<keyword evidence="1" id="KW-1133">Transmembrane helix</keyword>
<comment type="caution">
    <text evidence="2">The sequence shown here is derived from an EMBL/GenBank/DDBJ whole genome shotgun (WGS) entry which is preliminary data.</text>
</comment>
<keyword evidence="1" id="KW-0812">Transmembrane</keyword>
<dbReference type="Proteomes" id="UP000754883">
    <property type="component" value="Unassembled WGS sequence"/>
</dbReference>
<dbReference type="AlphaFoldDB" id="A0A9N9UWK4"/>
<gene>
    <name evidence="2" type="ORF">CBYS24578_00001644</name>
</gene>
<sequence length="127" mass="14233">MSTLKIVFIHQLRFILLSFDQGPGHVAQQVGWRCYVVNVSFVHVLACGFVIQVVSLDVAVLVFFILDIVIALPVRSPIVFHRVALLEHTKGRVAIKVGGFFSVVLQVGERRSRPKLIIATICDRARR</sequence>
<dbReference type="OrthoDB" id="5135111at2759"/>
<reference evidence="2" key="1">
    <citation type="submission" date="2021-10" db="EMBL/GenBank/DDBJ databases">
        <authorList>
            <person name="Piombo E."/>
        </authorList>
    </citation>
    <scope>NUCLEOTIDE SEQUENCE</scope>
</reference>
<protein>
    <submittedName>
        <fullName evidence="2">Uncharacterized protein</fullName>
    </submittedName>
</protein>
<keyword evidence="3" id="KW-1185">Reference proteome</keyword>
<evidence type="ECO:0000313" key="2">
    <source>
        <dbReference type="EMBL" id="CAH0001720.1"/>
    </source>
</evidence>
<evidence type="ECO:0000313" key="3">
    <source>
        <dbReference type="Proteomes" id="UP000754883"/>
    </source>
</evidence>